<dbReference type="PROSITE" id="PS50181">
    <property type="entry name" value="FBOX"/>
    <property type="match status" value="1"/>
</dbReference>
<dbReference type="Pfam" id="PF00646">
    <property type="entry name" value="F-box"/>
    <property type="match status" value="1"/>
</dbReference>
<accession>A0A1I7UTJ3</accession>
<dbReference type="InterPro" id="IPR001810">
    <property type="entry name" value="F-box_dom"/>
</dbReference>
<evidence type="ECO:0000313" key="2">
    <source>
        <dbReference type="Proteomes" id="UP000095282"/>
    </source>
</evidence>
<dbReference type="Proteomes" id="UP000095282">
    <property type="component" value="Unplaced"/>
</dbReference>
<keyword evidence="2" id="KW-1185">Reference proteome</keyword>
<evidence type="ECO:0000259" key="1">
    <source>
        <dbReference type="PROSITE" id="PS50181"/>
    </source>
</evidence>
<name>A0A1I7UTJ3_9PELO</name>
<evidence type="ECO:0000313" key="3">
    <source>
        <dbReference type="WBParaSite" id="Csp11.Scaffold630.g19207.t1"/>
    </source>
</evidence>
<proteinExistence type="predicted"/>
<protein>
    <submittedName>
        <fullName evidence="3">F-box domain-containing protein</fullName>
    </submittedName>
</protein>
<sequence length="74" mass="8527">MNLLRLPFVVLIDVFKNMNFNEKLLMSLLSKRARKTLKMTSVPCELSIFTSEVQSIESKLIIKSVACQRNPRIT</sequence>
<feature type="domain" description="F-box" evidence="1">
    <location>
        <begin position="1"/>
        <end position="46"/>
    </location>
</feature>
<reference evidence="3" key="1">
    <citation type="submission" date="2016-11" db="UniProtKB">
        <authorList>
            <consortium name="WormBaseParasite"/>
        </authorList>
    </citation>
    <scope>IDENTIFICATION</scope>
</reference>
<dbReference type="WBParaSite" id="Csp11.Scaffold630.g19207.t1">
    <property type="protein sequence ID" value="Csp11.Scaffold630.g19207.t1"/>
    <property type="gene ID" value="Csp11.Scaffold630.g19207"/>
</dbReference>
<dbReference type="AlphaFoldDB" id="A0A1I7UTJ3"/>
<organism evidence="2 3">
    <name type="scientific">Caenorhabditis tropicalis</name>
    <dbReference type="NCBI Taxonomy" id="1561998"/>
    <lineage>
        <taxon>Eukaryota</taxon>
        <taxon>Metazoa</taxon>
        <taxon>Ecdysozoa</taxon>
        <taxon>Nematoda</taxon>
        <taxon>Chromadorea</taxon>
        <taxon>Rhabditida</taxon>
        <taxon>Rhabditina</taxon>
        <taxon>Rhabditomorpha</taxon>
        <taxon>Rhabditoidea</taxon>
        <taxon>Rhabditidae</taxon>
        <taxon>Peloderinae</taxon>
        <taxon>Caenorhabditis</taxon>
    </lineage>
</organism>